<gene>
    <name evidence="11" type="ORF">M408DRAFT_328643</name>
</gene>
<evidence type="ECO:0000256" key="6">
    <source>
        <dbReference type="ARBA" id="ARBA00023015"/>
    </source>
</evidence>
<reference evidence="11 12" key="1">
    <citation type="submission" date="2014-04" db="EMBL/GenBank/DDBJ databases">
        <authorList>
            <consortium name="DOE Joint Genome Institute"/>
            <person name="Kuo A."/>
            <person name="Zuccaro A."/>
            <person name="Kohler A."/>
            <person name="Nagy L.G."/>
            <person name="Floudas D."/>
            <person name="Copeland A."/>
            <person name="Barry K.W."/>
            <person name="Cichocki N."/>
            <person name="Veneault-Fourrey C."/>
            <person name="LaButti K."/>
            <person name="Lindquist E.A."/>
            <person name="Lipzen A."/>
            <person name="Lundell T."/>
            <person name="Morin E."/>
            <person name="Murat C."/>
            <person name="Sun H."/>
            <person name="Tunlid A."/>
            <person name="Henrissat B."/>
            <person name="Grigoriev I.V."/>
            <person name="Hibbett D.S."/>
            <person name="Martin F."/>
            <person name="Nordberg H.P."/>
            <person name="Cantor M.N."/>
            <person name="Hua S.X."/>
        </authorList>
    </citation>
    <scope>NUCLEOTIDE SEQUENCE [LARGE SCALE GENOMIC DNA]</scope>
    <source>
        <strain evidence="11 12">MAFF 305830</strain>
    </source>
</reference>
<dbReference type="OrthoDB" id="3361892at2759"/>
<accession>A0A0C3AZA2</accession>
<evidence type="ECO:0000256" key="8">
    <source>
        <dbReference type="ARBA" id="ARBA00023242"/>
    </source>
</evidence>
<evidence type="ECO:0000313" key="11">
    <source>
        <dbReference type="EMBL" id="KIM29850.1"/>
    </source>
</evidence>
<evidence type="ECO:0000256" key="9">
    <source>
        <dbReference type="ARBA" id="ARBA00048940"/>
    </source>
</evidence>
<dbReference type="GO" id="GO:0006355">
    <property type="term" value="P:regulation of DNA-templated transcription"/>
    <property type="evidence" value="ECO:0007669"/>
    <property type="project" value="InterPro"/>
</dbReference>
<protein>
    <recommendedName>
        <fullName evidence="2">histone acetyltransferase</fullName>
        <ecNumber evidence="2">2.3.1.48</ecNumber>
    </recommendedName>
</protein>
<evidence type="ECO:0000256" key="10">
    <source>
        <dbReference type="SAM" id="MobiDB-lite"/>
    </source>
</evidence>
<dbReference type="SMART" id="SM01250">
    <property type="entry name" value="KAT11"/>
    <property type="match status" value="1"/>
</dbReference>
<dbReference type="PANTHER" id="PTHR31571">
    <property type="entry name" value="ALTERED INHERITANCE OF MITOCHONDRIA PROTEIN 6"/>
    <property type="match status" value="1"/>
</dbReference>
<dbReference type="AlphaFoldDB" id="A0A0C3AZA2"/>
<comment type="subcellular location">
    <subcellularLocation>
        <location evidence="1">Nucleus</location>
    </subcellularLocation>
</comment>
<dbReference type="Proteomes" id="UP000054097">
    <property type="component" value="Unassembled WGS sequence"/>
</dbReference>
<sequence length="519" mass="57192">MDPPQALLDAIIDRLSKLPGTREFKASALISQPRKSPESLFPYAPNIEDKELYIQDVVLLVAERVQNPDAVVPTASATDAEPIAPADPAFVYVSALEAVLYIFPDTHSIIIYISKVDSTGQGKRPSPTRTLMLTFLEHVTNHWFGVYTPKHEIDGEKSPSKGWDVWIQLFARSQNQYLFPASIEHPRKRVLSDIGLVKWWKSVLDEHISDVVGQKPAQRTQASKYVSIPGLSPAETIYTLKLPMQATTALEDWRVGTPYSRSDIIFPLGVRPPTSISQLVPFFPDDPKARLIVEIANTTTKGAAMTPPRKRRKLDDGQAVSADEEEKKEGEDDEENGEEEEGQGKAVDYLRTVSAEEFWERMDGRQECRLGTVAFFTVHVGGSLFSSQTDTIPAYSHTHAPKRAEVPLKVVRKFSASLDSADFGSIEKSSKSTERLQDSIRALSSGVTVLTSTIPGIVDDALQETDGASTTEEQDLLGHIVKTVSVSNPELPEKTTVEVVAPPVVTVLAVRKKKKPAKA</sequence>
<comment type="catalytic activity">
    <reaction evidence="9">
        <text>L-lysyl-[histone] + acetyl-CoA = N(6)-acetyl-L-lysyl-[histone] + CoA + H(+)</text>
        <dbReference type="Rhea" id="RHEA:21992"/>
        <dbReference type="Rhea" id="RHEA-COMP:9845"/>
        <dbReference type="Rhea" id="RHEA-COMP:11338"/>
        <dbReference type="ChEBI" id="CHEBI:15378"/>
        <dbReference type="ChEBI" id="CHEBI:29969"/>
        <dbReference type="ChEBI" id="CHEBI:57287"/>
        <dbReference type="ChEBI" id="CHEBI:57288"/>
        <dbReference type="ChEBI" id="CHEBI:61930"/>
        <dbReference type="EC" id="2.3.1.48"/>
    </reaction>
    <physiologicalReaction direction="left-to-right" evidence="9">
        <dbReference type="Rhea" id="RHEA:21993"/>
    </physiologicalReaction>
</comment>
<evidence type="ECO:0000313" key="12">
    <source>
        <dbReference type="Proteomes" id="UP000054097"/>
    </source>
</evidence>
<evidence type="ECO:0000256" key="1">
    <source>
        <dbReference type="ARBA" id="ARBA00004123"/>
    </source>
</evidence>
<keyword evidence="4" id="KW-0227">DNA damage</keyword>
<keyword evidence="3" id="KW-0808">Transferase</keyword>
<organism evidence="11 12">
    <name type="scientific">Serendipita vermifera MAFF 305830</name>
    <dbReference type="NCBI Taxonomy" id="933852"/>
    <lineage>
        <taxon>Eukaryota</taxon>
        <taxon>Fungi</taxon>
        <taxon>Dikarya</taxon>
        <taxon>Basidiomycota</taxon>
        <taxon>Agaricomycotina</taxon>
        <taxon>Agaricomycetes</taxon>
        <taxon>Sebacinales</taxon>
        <taxon>Serendipitaceae</taxon>
        <taxon>Serendipita</taxon>
    </lineage>
</organism>
<evidence type="ECO:0000256" key="5">
    <source>
        <dbReference type="ARBA" id="ARBA00022990"/>
    </source>
</evidence>
<dbReference type="GO" id="GO:0032931">
    <property type="term" value="F:histone H3K56 acetyltransferase activity"/>
    <property type="evidence" value="ECO:0007669"/>
    <property type="project" value="TreeGrafter"/>
</dbReference>
<evidence type="ECO:0000256" key="3">
    <source>
        <dbReference type="ARBA" id="ARBA00022679"/>
    </source>
</evidence>
<evidence type="ECO:0000256" key="4">
    <source>
        <dbReference type="ARBA" id="ARBA00022763"/>
    </source>
</evidence>
<dbReference type="HOGENOM" id="CLU_019224_0_0_1"/>
<dbReference type="GO" id="GO:0006974">
    <property type="term" value="P:DNA damage response"/>
    <property type="evidence" value="ECO:0007669"/>
    <property type="project" value="UniProtKB-KW"/>
</dbReference>
<feature type="region of interest" description="Disordered" evidence="10">
    <location>
        <begin position="300"/>
        <end position="347"/>
    </location>
</feature>
<keyword evidence="8" id="KW-0539">Nucleus</keyword>
<dbReference type="InterPro" id="IPR013178">
    <property type="entry name" value="Histone_AcTrfase_Rtt109/CBP"/>
</dbReference>
<dbReference type="GO" id="GO:0005634">
    <property type="term" value="C:nucleus"/>
    <property type="evidence" value="ECO:0007669"/>
    <property type="project" value="UniProtKB-SubCell"/>
</dbReference>
<dbReference type="PROSITE" id="PS51728">
    <property type="entry name" value="RTT109_HAT"/>
    <property type="match status" value="1"/>
</dbReference>
<keyword evidence="12" id="KW-1185">Reference proteome</keyword>
<name>A0A0C3AZA2_SERVB</name>
<dbReference type="STRING" id="933852.A0A0C3AZA2"/>
<dbReference type="Pfam" id="PF08214">
    <property type="entry name" value="HAT_KAT11"/>
    <property type="match status" value="1"/>
</dbReference>
<dbReference type="InterPro" id="IPR051236">
    <property type="entry name" value="HAT_RTT109-like"/>
</dbReference>
<reference evidence="12" key="2">
    <citation type="submission" date="2015-01" db="EMBL/GenBank/DDBJ databases">
        <title>Evolutionary Origins and Diversification of the Mycorrhizal Mutualists.</title>
        <authorList>
            <consortium name="DOE Joint Genome Institute"/>
            <consortium name="Mycorrhizal Genomics Consortium"/>
            <person name="Kohler A."/>
            <person name="Kuo A."/>
            <person name="Nagy L.G."/>
            <person name="Floudas D."/>
            <person name="Copeland A."/>
            <person name="Barry K.W."/>
            <person name="Cichocki N."/>
            <person name="Veneault-Fourrey C."/>
            <person name="LaButti K."/>
            <person name="Lindquist E.A."/>
            <person name="Lipzen A."/>
            <person name="Lundell T."/>
            <person name="Morin E."/>
            <person name="Murat C."/>
            <person name="Riley R."/>
            <person name="Ohm R."/>
            <person name="Sun H."/>
            <person name="Tunlid A."/>
            <person name="Henrissat B."/>
            <person name="Grigoriev I.V."/>
            <person name="Hibbett D.S."/>
            <person name="Martin F."/>
        </authorList>
    </citation>
    <scope>NUCLEOTIDE SEQUENCE [LARGE SCALE GENOMIC DNA]</scope>
    <source>
        <strain evidence="12">MAFF 305830</strain>
    </source>
</reference>
<dbReference type="InterPro" id="IPR016849">
    <property type="entry name" value="Rtt109"/>
</dbReference>
<dbReference type="EC" id="2.3.1.48" evidence="2"/>
<keyword evidence="5" id="KW-0007">Acetylation</keyword>
<evidence type="ECO:0000256" key="2">
    <source>
        <dbReference type="ARBA" id="ARBA00013184"/>
    </source>
</evidence>
<keyword evidence="7" id="KW-0804">Transcription</keyword>
<proteinExistence type="predicted"/>
<dbReference type="PANTHER" id="PTHR31571:SF2">
    <property type="entry name" value="HISTONE ACETYLTRANSFERASE RTT109"/>
    <property type="match status" value="1"/>
</dbReference>
<dbReference type="EMBL" id="KN824287">
    <property type="protein sequence ID" value="KIM29850.1"/>
    <property type="molecule type" value="Genomic_DNA"/>
</dbReference>
<feature type="non-terminal residue" evidence="11">
    <location>
        <position position="1"/>
    </location>
</feature>
<feature type="compositionally biased region" description="Acidic residues" evidence="10">
    <location>
        <begin position="331"/>
        <end position="341"/>
    </location>
</feature>
<keyword evidence="6" id="KW-0805">Transcription regulation</keyword>
<evidence type="ECO:0000256" key="7">
    <source>
        <dbReference type="ARBA" id="ARBA00023163"/>
    </source>
</evidence>